<sequence length="181" mass="20236">MFLDAPMTRTPKEAEEGYSGILRNIRRANDRIADPVLTAKIDRLEDITARIFRAVEEDPKKRNRIDTFLNYYLPTTQKLLDAYAEFDAAGVEGENLRQAKQRIEKTMDSIVAGFEHQLDELYKTDAMDVDSDIRVMETMLHRDTASVEKDFGLGGSAQMASNSAGTGDVDLGGTAAQVREE</sequence>
<organism evidence="2">
    <name type="scientific">bioreactor metagenome</name>
    <dbReference type="NCBI Taxonomy" id="1076179"/>
    <lineage>
        <taxon>unclassified sequences</taxon>
        <taxon>metagenomes</taxon>
        <taxon>ecological metagenomes</taxon>
    </lineage>
</organism>
<name>A0A645BDK8_9ZZZZ</name>
<protein>
    <recommendedName>
        <fullName evidence="3">5-bromo-4-chloroindolyl phosphate hydrolysis protein</fullName>
    </recommendedName>
</protein>
<feature type="region of interest" description="Disordered" evidence="1">
    <location>
        <begin position="153"/>
        <end position="181"/>
    </location>
</feature>
<reference evidence="2" key="1">
    <citation type="submission" date="2019-08" db="EMBL/GenBank/DDBJ databases">
        <authorList>
            <person name="Kucharzyk K."/>
            <person name="Murdoch R.W."/>
            <person name="Higgins S."/>
            <person name="Loffler F."/>
        </authorList>
    </citation>
    <scope>NUCLEOTIDE SEQUENCE</scope>
</reference>
<evidence type="ECO:0000313" key="2">
    <source>
        <dbReference type="EMBL" id="MPM63138.1"/>
    </source>
</evidence>
<dbReference type="EMBL" id="VSSQ01019241">
    <property type="protein sequence ID" value="MPM63138.1"/>
    <property type="molecule type" value="Genomic_DNA"/>
</dbReference>
<gene>
    <name evidence="2" type="ORF">SDC9_110018</name>
</gene>
<accession>A0A645BDK8</accession>
<dbReference type="AlphaFoldDB" id="A0A645BDK8"/>
<dbReference type="InterPro" id="IPR018770">
    <property type="entry name" value="ChloroindolylP_hydrolase"/>
</dbReference>
<evidence type="ECO:0000256" key="1">
    <source>
        <dbReference type="SAM" id="MobiDB-lite"/>
    </source>
</evidence>
<dbReference type="Pfam" id="PF10112">
    <property type="entry name" value="Halogen_Hydrol"/>
    <property type="match status" value="1"/>
</dbReference>
<proteinExistence type="predicted"/>
<comment type="caution">
    <text evidence="2">The sequence shown here is derived from an EMBL/GenBank/DDBJ whole genome shotgun (WGS) entry which is preliminary data.</text>
</comment>
<evidence type="ECO:0008006" key="3">
    <source>
        <dbReference type="Google" id="ProtNLM"/>
    </source>
</evidence>